<dbReference type="Proteomes" id="UP000002675">
    <property type="component" value="Chromosome I"/>
</dbReference>
<dbReference type="KEGG" id="vvy:VV0751"/>
<feature type="signal peptide" evidence="1">
    <location>
        <begin position="1"/>
        <end position="23"/>
    </location>
</feature>
<evidence type="ECO:0000256" key="1">
    <source>
        <dbReference type="SAM" id="SignalP"/>
    </source>
</evidence>
<proteinExistence type="predicted"/>
<protein>
    <recommendedName>
        <fullName evidence="4">DUF3828 domain-containing protein</fullName>
    </recommendedName>
</protein>
<dbReference type="AlphaFoldDB" id="Q7MNG6"/>
<evidence type="ECO:0008006" key="4">
    <source>
        <dbReference type="Google" id="ProtNLM"/>
    </source>
</evidence>
<feature type="chain" id="PRO_5004288281" description="DUF3828 domain-containing protein" evidence="1">
    <location>
        <begin position="24"/>
        <end position="151"/>
    </location>
</feature>
<keyword evidence="1" id="KW-0732">Signal</keyword>
<organism evidence="2 3">
    <name type="scientific">Vibrio vulnificus (strain YJ016)</name>
    <dbReference type="NCBI Taxonomy" id="196600"/>
    <lineage>
        <taxon>Bacteria</taxon>
        <taxon>Pseudomonadati</taxon>
        <taxon>Pseudomonadota</taxon>
        <taxon>Gammaproteobacteria</taxon>
        <taxon>Vibrionales</taxon>
        <taxon>Vibrionaceae</taxon>
        <taxon>Vibrio</taxon>
    </lineage>
</organism>
<reference evidence="2 3" key="1">
    <citation type="journal article" date="2003" name="Genome Res.">
        <title>Comparative genome analysis of Vibrio vulnificus, a marine pathogen.</title>
        <authorList>
            <person name="Chen C.Y."/>
            <person name="Wu K.M."/>
            <person name="Chang Y.C."/>
            <person name="Chang C.H."/>
            <person name="Tsai H.C."/>
            <person name="Liao T.L."/>
            <person name="Liu Y.M."/>
            <person name="Chen H.J."/>
            <person name="Shen A.B."/>
            <person name="Li J.C."/>
            <person name="Su T.L."/>
            <person name="Shao C.P."/>
            <person name="Lee C.T."/>
            <person name="Hor L.I."/>
            <person name="Tsai S.F."/>
        </authorList>
    </citation>
    <scope>NUCLEOTIDE SEQUENCE [LARGE SCALE GENOMIC DNA]</scope>
    <source>
        <strain evidence="2 3">YJ016</strain>
    </source>
</reference>
<dbReference type="HOGENOM" id="CLU_145478_0_0_6"/>
<sequence>MARHFIFSLSLSLLSLSSSHAMSLELHTTYLDLRAQMYHRQYEQVLESLAKKLKKNIEDVDIGKSPVKFGQAFPFVSSISGSLITELSFFQTVDKETGKGCLSVNGLTDNYEPVVVSLEFVWEEKRWKVSHSKIDFIANYDLFYKEADCSK</sequence>
<dbReference type="EMBL" id="BA000037">
    <property type="protein sequence ID" value="BAC93515.1"/>
    <property type="molecule type" value="Genomic_DNA"/>
</dbReference>
<gene>
    <name evidence="2" type="ordered locus">VV0751</name>
</gene>
<dbReference type="eggNOG" id="ENOG5030SM4">
    <property type="taxonomic scope" value="Bacteria"/>
</dbReference>
<evidence type="ECO:0000313" key="2">
    <source>
        <dbReference type="EMBL" id="BAC93515.1"/>
    </source>
</evidence>
<accession>Q7MNG6</accession>
<evidence type="ECO:0000313" key="3">
    <source>
        <dbReference type="Proteomes" id="UP000002675"/>
    </source>
</evidence>
<name>Q7MNG6_VIBVY</name>
<dbReference type="RefSeq" id="WP_011149597.1">
    <property type="nucleotide sequence ID" value="NC_005139.1"/>
</dbReference>